<feature type="transmembrane region" description="Helical" evidence="1">
    <location>
        <begin position="59"/>
        <end position="83"/>
    </location>
</feature>
<sequence>MIIQLLIACSVFVSFWIGVIVLKKDYRKKLNLSFAIFSFTISIWSLVNLISGFSNFELLIKLTFGVGAFLPPLATLWVSYFIQGNKLSGKRRLNLLVYFLLSVLFLILSIFTNTIAAGSIIEVSFGSLFYFYTIFLFTAIIIPIYLIIKFYIQAIGIYRLQAKYIILGLGFFGASTLLVSFALPSFGLQQFGRLDSVSSLFFSLLSAYAIVKHRFLILDSSSANPSSLLVWPSSSSWLITALLG</sequence>
<dbReference type="InterPro" id="IPR031621">
    <property type="entry name" value="HisKA_7TM"/>
</dbReference>
<dbReference type="Pfam" id="PF16927">
    <property type="entry name" value="HisKA_7TM"/>
    <property type="match status" value="1"/>
</dbReference>
<dbReference type="EMBL" id="PEXU01000002">
    <property type="protein sequence ID" value="PIS43083.1"/>
    <property type="molecule type" value="Genomic_DNA"/>
</dbReference>
<evidence type="ECO:0000256" key="1">
    <source>
        <dbReference type="SAM" id="Phobius"/>
    </source>
</evidence>
<evidence type="ECO:0000313" key="3">
    <source>
        <dbReference type="EMBL" id="PIS43083.1"/>
    </source>
</evidence>
<organism evidence="3 4">
    <name type="scientific">Candidatus Kerfeldbacteria bacterium CG08_land_8_20_14_0_20_40_16</name>
    <dbReference type="NCBI Taxonomy" id="2014244"/>
    <lineage>
        <taxon>Bacteria</taxon>
        <taxon>Candidatus Kerfeldiibacteriota</taxon>
    </lineage>
</organism>
<keyword evidence="1" id="KW-1133">Transmembrane helix</keyword>
<gene>
    <name evidence="3" type="ORF">COT24_00085</name>
</gene>
<evidence type="ECO:0000313" key="4">
    <source>
        <dbReference type="Proteomes" id="UP000231542"/>
    </source>
</evidence>
<protein>
    <recommendedName>
        <fullName evidence="2">Histidine kinase N-terminal 7TM region domain-containing protein</fullName>
    </recommendedName>
</protein>
<feature type="transmembrane region" description="Helical" evidence="1">
    <location>
        <begin position="5"/>
        <end position="22"/>
    </location>
</feature>
<reference evidence="3 4" key="1">
    <citation type="submission" date="2017-09" db="EMBL/GenBank/DDBJ databases">
        <title>Depth-based differentiation of microbial function through sediment-hosted aquifers and enrichment of novel symbionts in the deep terrestrial subsurface.</title>
        <authorList>
            <person name="Probst A.J."/>
            <person name="Ladd B."/>
            <person name="Jarett J.K."/>
            <person name="Geller-Mcgrath D.E."/>
            <person name="Sieber C.M."/>
            <person name="Emerson J.B."/>
            <person name="Anantharaman K."/>
            <person name="Thomas B.C."/>
            <person name="Malmstrom R."/>
            <person name="Stieglmeier M."/>
            <person name="Klingl A."/>
            <person name="Woyke T."/>
            <person name="Ryan C.M."/>
            <person name="Banfield J.F."/>
        </authorList>
    </citation>
    <scope>NUCLEOTIDE SEQUENCE [LARGE SCALE GENOMIC DNA]</scope>
    <source>
        <strain evidence="3">CG08_land_8_20_14_0_20_40_16</strain>
    </source>
</reference>
<accession>A0A2H0YZC7</accession>
<dbReference type="Proteomes" id="UP000231542">
    <property type="component" value="Unassembled WGS sequence"/>
</dbReference>
<name>A0A2H0YZC7_9BACT</name>
<feature type="transmembrane region" description="Helical" evidence="1">
    <location>
        <begin position="34"/>
        <end position="53"/>
    </location>
</feature>
<evidence type="ECO:0000259" key="2">
    <source>
        <dbReference type="Pfam" id="PF16927"/>
    </source>
</evidence>
<keyword evidence="1" id="KW-0812">Transmembrane</keyword>
<proteinExistence type="predicted"/>
<dbReference type="AlphaFoldDB" id="A0A2H0YZC7"/>
<feature type="domain" description="Histidine kinase N-terminal 7TM region" evidence="2">
    <location>
        <begin position="7"/>
        <end position="216"/>
    </location>
</feature>
<feature type="transmembrane region" description="Helical" evidence="1">
    <location>
        <begin position="164"/>
        <end position="186"/>
    </location>
</feature>
<comment type="caution">
    <text evidence="3">The sequence shown here is derived from an EMBL/GenBank/DDBJ whole genome shotgun (WGS) entry which is preliminary data.</text>
</comment>
<feature type="transmembrane region" description="Helical" evidence="1">
    <location>
        <begin position="129"/>
        <end position="152"/>
    </location>
</feature>
<feature type="transmembrane region" description="Helical" evidence="1">
    <location>
        <begin position="95"/>
        <end position="117"/>
    </location>
</feature>
<keyword evidence="1" id="KW-0472">Membrane</keyword>